<organism evidence="2 3">
    <name type="scientific">Streptosporangium algeriense</name>
    <dbReference type="NCBI Taxonomy" id="1682748"/>
    <lineage>
        <taxon>Bacteria</taxon>
        <taxon>Bacillati</taxon>
        <taxon>Actinomycetota</taxon>
        <taxon>Actinomycetes</taxon>
        <taxon>Streptosporangiales</taxon>
        <taxon>Streptosporangiaceae</taxon>
        <taxon>Streptosporangium</taxon>
    </lineage>
</organism>
<sequence length="81" mass="8970">MWERLTPSSGNSARYGLPCPGPQRSQCCSSVSPSSGTPVTREAQRRTRRWAATKSRRWASWRKRAARSRSTSVSRSSAAGE</sequence>
<name>A0ABW3DML1_9ACTN</name>
<feature type="region of interest" description="Disordered" evidence="1">
    <location>
        <begin position="1"/>
        <end position="81"/>
    </location>
</feature>
<gene>
    <name evidence="2" type="ORF">ACFQ08_10985</name>
</gene>
<dbReference type="EMBL" id="JBHTHX010000283">
    <property type="protein sequence ID" value="MFD0885070.1"/>
    <property type="molecule type" value="Genomic_DNA"/>
</dbReference>
<dbReference type="Proteomes" id="UP001597024">
    <property type="component" value="Unassembled WGS sequence"/>
</dbReference>
<proteinExistence type="predicted"/>
<comment type="caution">
    <text evidence="2">The sequence shown here is derived from an EMBL/GenBank/DDBJ whole genome shotgun (WGS) entry which is preliminary data.</text>
</comment>
<feature type="compositionally biased region" description="Low complexity" evidence="1">
    <location>
        <begin position="23"/>
        <end position="41"/>
    </location>
</feature>
<protein>
    <submittedName>
        <fullName evidence="2">Uncharacterized protein</fullName>
    </submittedName>
</protein>
<keyword evidence="3" id="KW-1185">Reference proteome</keyword>
<feature type="compositionally biased region" description="Basic residues" evidence="1">
    <location>
        <begin position="46"/>
        <end position="67"/>
    </location>
</feature>
<evidence type="ECO:0000313" key="2">
    <source>
        <dbReference type="EMBL" id="MFD0885070.1"/>
    </source>
</evidence>
<evidence type="ECO:0000256" key="1">
    <source>
        <dbReference type="SAM" id="MobiDB-lite"/>
    </source>
</evidence>
<accession>A0ABW3DML1</accession>
<reference evidence="3" key="1">
    <citation type="journal article" date="2019" name="Int. J. Syst. Evol. Microbiol.">
        <title>The Global Catalogue of Microorganisms (GCM) 10K type strain sequencing project: providing services to taxonomists for standard genome sequencing and annotation.</title>
        <authorList>
            <consortium name="The Broad Institute Genomics Platform"/>
            <consortium name="The Broad Institute Genome Sequencing Center for Infectious Disease"/>
            <person name="Wu L."/>
            <person name="Ma J."/>
        </authorList>
    </citation>
    <scope>NUCLEOTIDE SEQUENCE [LARGE SCALE GENOMIC DNA]</scope>
    <source>
        <strain evidence="3">CCUG 62974</strain>
    </source>
</reference>
<evidence type="ECO:0000313" key="3">
    <source>
        <dbReference type="Proteomes" id="UP001597024"/>
    </source>
</evidence>
<feature type="compositionally biased region" description="Polar residues" evidence="1">
    <location>
        <begin position="1"/>
        <end position="12"/>
    </location>
</feature>
<feature type="compositionally biased region" description="Low complexity" evidence="1">
    <location>
        <begin position="68"/>
        <end position="81"/>
    </location>
</feature>